<keyword evidence="6 8" id="KW-0472">Membrane</keyword>
<dbReference type="InParanoid" id="A0A2G5CGM7"/>
<organism evidence="10 11">
    <name type="scientific">Aquilegia coerulea</name>
    <name type="common">Rocky mountain columbine</name>
    <dbReference type="NCBI Taxonomy" id="218851"/>
    <lineage>
        <taxon>Eukaryota</taxon>
        <taxon>Viridiplantae</taxon>
        <taxon>Streptophyta</taxon>
        <taxon>Embryophyta</taxon>
        <taxon>Tracheophyta</taxon>
        <taxon>Spermatophyta</taxon>
        <taxon>Magnoliopsida</taxon>
        <taxon>Ranunculales</taxon>
        <taxon>Ranunculaceae</taxon>
        <taxon>Thalictroideae</taxon>
        <taxon>Aquilegia</taxon>
    </lineage>
</organism>
<dbReference type="InterPro" id="IPR036770">
    <property type="entry name" value="Ankyrin_rpt-contain_sf"/>
</dbReference>
<dbReference type="PROSITE" id="PS50297">
    <property type="entry name" value="ANK_REP_REGION"/>
    <property type="match status" value="1"/>
</dbReference>
<protein>
    <recommendedName>
        <fullName evidence="9">PGG domain-containing protein</fullName>
    </recommendedName>
</protein>
<accession>A0A2G5CGM7</accession>
<dbReference type="Pfam" id="PF00023">
    <property type="entry name" value="Ank"/>
    <property type="match status" value="1"/>
</dbReference>
<comment type="subcellular location">
    <subcellularLocation>
        <location evidence="1">Membrane</location>
        <topology evidence="1">Multi-pass membrane protein</topology>
    </subcellularLocation>
</comment>
<dbReference type="STRING" id="218851.A0A2G5CGM7"/>
<feature type="transmembrane region" description="Helical" evidence="8">
    <location>
        <begin position="397"/>
        <end position="420"/>
    </location>
</feature>
<dbReference type="PANTHER" id="PTHR24186">
    <property type="entry name" value="PROTEIN PHOSPHATASE 1 REGULATORY SUBUNIT"/>
    <property type="match status" value="1"/>
</dbReference>
<evidence type="ECO:0000256" key="3">
    <source>
        <dbReference type="ARBA" id="ARBA00022737"/>
    </source>
</evidence>
<evidence type="ECO:0000256" key="7">
    <source>
        <dbReference type="PROSITE-ProRule" id="PRU00023"/>
    </source>
</evidence>
<proteinExistence type="predicted"/>
<keyword evidence="5 7" id="KW-0040">ANK repeat</keyword>
<evidence type="ECO:0000256" key="1">
    <source>
        <dbReference type="ARBA" id="ARBA00004141"/>
    </source>
</evidence>
<keyword evidence="11" id="KW-1185">Reference proteome</keyword>
<dbReference type="Pfam" id="PF13962">
    <property type="entry name" value="PGG"/>
    <property type="match status" value="1"/>
</dbReference>
<reference evidence="10 11" key="1">
    <citation type="submission" date="2017-09" db="EMBL/GenBank/DDBJ databases">
        <title>WGS assembly of Aquilegia coerulea Goldsmith.</title>
        <authorList>
            <person name="Hodges S."/>
            <person name="Kramer E."/>
            <person name="Nordborg M."/>
            <person name="Tomkins J."/>
            <person name="Borevitz J."/>
            <person name="Derieg N."/>
            <person name="Yan J."/>
            <person name="Mihaltcheva S."/>
            <person name="Hayes R.D."/>
            <person name="Rokhsar D."/>
        </authorList>
    </citation>
    <scope>NUCLEOTIDE SEQUENCE [LARGE SCALE GENOMIC DNA]</scope>
    <source>
        <strain evidence="11">cv. Goldsmith</strain>
    </source>
</reference>
<dbReference type="PROSITE" id="PS50088">
    <property type="entry name" value="ANK_REPEAT"/>
    <property type="match status" value="2"/>
</dbReference>
<name>A0A2G5CGM7_AQUCA</name>
<keyword evidence="4 8" id="KW-1133">Transmembrane helix</keyword>
<dbReference type="InterPro" id="IPR026961">
    <property type="entry name" value="PGG_dom"/>
</dbReference>
<dbReference type="OrthoDB" id="10040922at2759"/>
<evidence type="ECO:0000256" key="2">
    <source>
        <dbReference type="ARBA" id="ARBA00022692"/>
    </source>
</evidence>
<feature type="transmembrane region" description="Helical" evidence="8">
    <location>
        <begin position="356"/>
        <end position="377"/>
    </location>
</feature>
<evidence type="ECO:0000313" key="11">
    <source>
        <dbReference type="Proteomes" id="UP000230069"/>
    </source>
</evidence>
<dbReference type="PANTHER" id="PTHR24186:SF50">
    <property type="entry name" value="ANKYRIN REPEAT-CONTAINING PROTEIN ITN1-LIKE ISOFORM X1"/>
    <property type="match status" value="1"/>
</dbReference>
<dbReference type="Proteomes" id="UP000230069">
    <property type="component" value="Unassembled WGS sequence"/>
</dbReference>
<sequence length="458" mass="51338">MDPMDFARRGDLNFFKTAATNVFENCRDEWGNSVLHIATESNHLECCKEIYKKCPSLLYQDSHRHQLNLMHSAAWIGVPETVKFFISADTTKKLLTKVDRYGETPLHKAVANHQFEAVKLLIEADPSFQYDANNTGVTPLLLAIREAKLLNNMSDSGKIRTYLLKIQPSQSKVRTPDNGWTALHHAANDGDLSAIEDIFKFCPECSELIDNEGKNFLHVAVLHPYVQVVVHILGIIDLAISVLNGQDRNGNTPLHSAALSGNQGMTLCLLYDRRVDKMTVNTKGQRVLDAINFDYDRKKAGVRNRVDQKDLKEQSDFDLVVCALIATVSFTAGITVPGGYNSEGPNKGLAVLSKKMSFEAFCISNTFALLFSLVAMFSHFSTRRLFNKNDIKFQVTLATFCTLAAIFAMMLAFITGSYTVTSISNRLAITVCIISSIFFIYSFYTMWRMAMQYKQAAR</sequence>
<dbReference type="SMART" id="SM00248">
    <property type="entry name" value="ANK"/>
    <property type="match status" value="6"/>
</dbReference>
<evidence type="ECO:0000256" key="8">
    <source>
        <dbReference type="SAM" id="Phobius"/>
    </source>
</evidence>
<feature type="domain" description="PGG" evidence="9">
    <location>
        <begin position="309"/>
        <end position="420"/>
    </location>
</feature>
<dbReference type="SUPFAM" id="SSF48403">
    <property type="entry name" value="Ankyrin repeat"/>
    <property type="match status" value="1"/>
</dbReference>
<gene>
    <name evidence="10" type="ORF">AQUCO_05500013v1</name>
</gene>
<feature type="repeat" description="ANK" evidence="7">
    <location>
        <begin position="101"/>
        <end position="133"/>
    </location>
</feature>
<keyword evidence="2 8" id="KW-0812">Transmembrane</keyword>
<dbReference type="GO" id="GO:0005886">
    <property type="term" value="C:plasma membrane"/>
    <property type="evidence" value="ECO:0007669"/>
    <property type="project" value="TreeGrafter"/>
</dbReference>
<dbReference type="Gene3D" id="1.25.40.20">
    <property type="entry name" value="Ankyrin repeat-containing domain"/>
    <property type="match status" value="2"/>
</dbReference>
<feature type="repeat" description="ANK" evidence="7">
    <location>
        <begin position="249"/>
        <end position="282"/>
    </location>
</feature>
<dbReference type="FunCoup" id="A0A2G5CGM7">
    <property type="interactions" value="68"/>
</dbReference>
<dbReference type="AlphaFoldDB" id="A0A2G5CGM7"/>
<evidence type="ECO:0000259" key="9">
    <source>
        <dbReference type="Pfam" id="PF13962"/>
    </source>
</evidence>
<evidence type="ECO:0000256" key="5">
    <source>
        <dbReference type="ARBA" id="ARBA00023043"/>
    </source>
</evidence>
<evidence type="ECO:0000256" key="4">
    <source>
        <dbReference type="ARBA" id="ARBA00022989"/>
    </source>
</evidence>
<evidence type="ECO:0000313" key="10">
    <source>
        <dbReference type="EMBL" id="PIA30444.1"/>
    </source>
</evidence>
<dbReference type="EMBL" id="KZ305072">
    <property type="protein sequence ID" value="PIA30444.1"/>
    <property type="molecule type" value="Genomic_DNA"/>
</dbReference>
<dbReference type="InterPro" id="IPR002110">
    <property type="entry name" value="Ankyrin_rpt"/>
</dbReference>
<feature type="transmembrane region" description="Helical" evidence="8">
    <location>
        <begin position="317"/>
        <end position="336"/>
    </location>
</feature>
<keyword evidence="3" id="KW-0677">Repeat</keyword>
<evidence type="ECO:0000256" key="6">
    <source>
        <dbReference type="ARBA" id="ARBA00023136"/>
    </source>
</evidence>
<feature type="transmembrane region" description="Helical" evidence="8">
    <location>
        <begin position="426"/>
        <end position="444"/>
    </location>
</feature>
<dbReference type="Pfam" id="PF12796">
    <property type="entry name" value="Ank_2"/>
    <property type="match status" value="1"/>
</dbReference>